<evidence type="ECO:0000256" key="2">
    <source>
        <dbReference type="ARBA" id="ARBA00023043"/>
    </source>
</evidence>
<feature type="repeat" description="ANK" evidence="3">
    <location>
        <begin position="804"/>
        <end position="833"/>
    </location>
</feature>
<dbReference type="PROSITE" id="PS50297">
    <property type="entry name" value="ANK_REP_REGION"/>
    <property type="match status" value="10"/>
</dbReference>
<feature type="repeat" description="ANK" evidence="3">
    <location>
        <begin position="903"/>
        <end position="932"/>
    </location>
</feature>
<name>A0A8H6YVS9_9AGAR</name>
<accession>A0A8H6YVS9</accession>
<dbReference type="PANTHER" id="PTHR24198">
    <property type="entry name" value="ANKYRIN REPEAT AND PROTEIN KINASE DOMAIN-CONTAINING PROTEIN"/>
    <property type="match status" value="1"/>
</dbReference>
<dbReference type="InterPro" id="IPR056884">
    <property type="entry name" value="NPHP3-like_N"/>
</dbReference>
<feature type="repeat" description="ANK" evidence="3">
    <location>
        <begin position="867"/>
        <end position="899"/>
    </location>
</feature>
<dbReference type="Pfam" id="PF00023">
    <property type="entry name" value="Ank"/>
    <property type="match status" value="1"/>
</dbReference>
<evidence type="ECO:0000256" key="3">
    <source>
        <dbReference type="PROSITE-ProRule" id="PRU00023"/>
    </source>
</evidence>
<proteinExistence type="predicted"/>
<dbReference type="Pfam" id="PF24883">
    <property type="entry name" value="NPHP3_N"/>
    <property type="match status" value="1"/>
</dbReference>
<dbReference type="InterPro" id="IPR002110">
    <property type="entry name" value="Ankyrin_rpt"/>
</dbReference>
<evidence type="ECO:0000313" key="7">
    <source>
        <dbReference type="Proteomes" id="UP000623467"/>
    </source>
</evidence>
<evidence type="ECO:0000259" key="4">
    <source>
        <dbReference type="Pfam" id="PF22939"/>
    </source>
</evidence>
<dbReference type="SMART" id="SM00248">
    <property type="entry name" value="ANK"/>
    <property type="match status" value="16"/>
</dbReference>
<dbReference type="SUPFAM" id="SSF52540">
    <property type="entry name" value="P-loop containing nucleoside triphosphate hydrolases"/>
    <property type="match status" value="1"/>
</dbReference>
<keyword evidence="1" id="KW-0677">Repeat</keyword>
<feature type="repeat" description="ANK" evidence="3">
    <location>
        <begin position="936"/>
        <end position="965"/>
    </location>
</feature>
<comment type="caution">
    <text evidence="6">The sequence shown here is derived from an EMBL/GenBank/DDBJ whole genome shotgun (WGS) entry which is preliminary data.</text>
</comment>
<feature type="repeat" description="ANK" evidence="3">
    <location>
        <begin position="1141"/>
        <end position="1170"/>
    </location>
</feature>
<dbReference type="InterPro" id="IPR036770">
    <property type="entry name" value="Ankyrin_rpt-contain_sf"/>
</dbReference>
<dbReference type="InterPro" id="IPR027417">
    <property type="entry name" value="P-loop_NTPase"/>
</dbReference>
<dbReference type="Proteomes" id="UP000623467">
    <property type="component" value="Unassembled WGS sequence"/>
</dbReference>
<feature type="repeat" description="ANK" evidence="3">
    <location>
        <begin position="771"/>
        <end position="800"/>
    </location>
</feature>
<feature type="repeat" description="ANK" evidence="3">
    <location>
        <begin position="700"/>
        <end position="732"/>
    </location>
</feature>
<evidence type="ECO:0000256" key="1">
    <source>
        <dbReference type="ARBA" id="ARBA00022737"/>
    </source>
</evidence>
<dbReference type="PANTHER" id="PTHR24198:SF165">
    <property type="entry name" value="ANKYRIN REPEAT-CONTAINING PROTEIN-RELATED"/>
    <property type="match status" value="1"/>
</dbReference>
<dbReference type="Gene3D" id="1.25.40.20">
    <property type="entry name" value="Ankyrin repeat-containing domain"/>
    <property type="match status" value="4"/>
</dbReference>
<evidence type="ECO:0000259" key="5">
    <source>
        <dbReference type="Pfam" id="PF24883"/>
    </source>
</evidence>
<keyword evidence="2 3" id="KW-0040">ANK repeat</keyword>
<dbReference type="Pfam" id="PF22939">
    <property type="entry name" value="WHD_GPIID"/>
    <property type="match status" value="1"/>
</dbReference>
<feature type="repeat" description="ANK" evidence="3">
    <location>
        <begin position="1245"/>
        <end position="1274"/>
    </location>
</feature>
<dbReference type="Gene3D" id="3.40.50.300">
    <property type="entry name" value="P-loop containing nucleotide triphosphate hydrolases"/>
    <property type="match status" value="1"/>
</dbReference>
<feature type="repeat" description="ANK" evidence="3">
    <location>
        <begin position="1037"/>
        <end position="1065"/>
    </location>
</feature>
<protein>
    <submittedName>
        <fullName evidence="6">Ankyrin</fullName>
    </submittedName>
</protein>
<keyword evidence="7" id="KW-1185">Reference proteome</keyword>
<feature type="repeat" description="ANK" evidence="3">
    <location>
        <begin position="1105"/>
        <end position="1137"/>
    </location>
</feature>
<feature type="domain" description="Nephrocystin 3-like N-terminal" evidence="5">
    <location>
        <begin position="167"/>
        <end position="321"/>
    </location>
</feature>
<feature type="repeat" description="ANK" evidence="3">
    <location>
        <begin position="666"/>
        <end position="698"/>
    </location>
</feature>
<sequence>MAETLGIVTGCIQLLDTGLKALEYIKDFLHGPEEQRKLVAEMATLQPMLVDLEKRIHANPSSQTLEQMKEPLLTFKTALEHFIDILRPAGGRLSKVSKQLTWTLWNKKEAQEHLAEFERIKSLITVWLINDVWDAETNTERDQILEWITPLNFFQRQAEIFAAWQPGTGEWFLADTEFRDWESNGQQILWCRGIPGAGKTVLVSMVVDHLRLQSQKTNTAVACIYLNHKEAEIQTPVNLLASLWKQFVVGKPMLPAVHKLYKDHHERGTRPSLDEVLRIIHSVIGEYSKAYLIVDALDEYPEAPRLQLLKYLSTMTTTTPAVHLMGCHVLDISATQNDIRQYIDARIQKSPRLSKHVLRRPELTEEIKSRILGNIEGMFLLAQLHLDSLSTKNTVKAVRDALSRLPKDLDHTYDEAMERIEHQNEDDRQLAHLVLTWVAYAVRPLVVDELREALAIEPEAKSVDPDNLLDVDIILSVCAGLIIVDEAMSVVRLIHYTAQEYMNTVQPRRFPRATTEIASTIFTYLAFPDFSNLLESVVNKQEEPVQEHSTLDHADRLDFSIDLQNKRKELVLKHPLLGYSQYCLLYATGQAELQLQNQIKSFLATAHSWQRFWRTYHMESNLHLLYYWDGPAWEQLSTSSLWISSAANLLIIAKDLLAGGKFEENEGFDALCVAAYYGRLKMVQLLVENGVDLNHNDHRRFEEALQAAAEMGHELIARFLIELGANVNAQEPESGTMLHPRSCWGRELDSVTIIHLIEQGAYDTTHVLYGTALHAASFRGRESIVTLLIEMGADINIQGGYFGTALIAASHGGHQHVVQLLLENGADINAVGEVCGTALQAAIGTEQQSLALWLIEKGADVNAHGGYHGTVLQAAVRYSDDSMVELLIKMGADVNGRGEFYGTALQVASRFGLESEAHLLIEHGADVNALGEMYGTALQTASFWGHSAVAELLIKKGANVNAPPGTHGTALEAASQISFSELYRPGKKAIIRLLLENGADVNANGGLALQLASAQGNDDMVQFLIHSGADVNRRSGRPGTALLAAASKGHESTVRLLLENNANIEEGFPGPEAALVIASKEGHESIVRMLISLGTNVNALVGRAMSATALQAASSGGHVAVARLLIEAGADTNICGCMVGTALLAASREGHESLLRLLIEKNADINAQDELYGTALQTAAKAGHESLVRLLIENGANINAPGGSFKTLSPAGLDRLATILVSHGFHLEDGGDLSLLAPAVGVFGTAMQVASAGGHESVVRLLIEKGADVDIETISPYVSTNNSISDS</sequence>
<dbReference type="EMBL" id="JACAZH010000005">
    <property type="protein sequence ID" value="KAF7368010.1"/>
    <property type="molecule type" value="Genomic_DNA"/>
</dbReference>
<dbReference type="SUPFAM" id="SSF48403">
    <property type="entry name" value="Ankyrin repeat"/>
    <property type="match status" value="2"/>
</dbReference>
<reference evidence="6" key="1">
    <citation type="submission" date="2020-05" db="EMBL/GenBank/DDBJ databases">
        <title>Mycena genomes resolve the evolution of fungal bioluminescence.</title>
        <authorList>
            <person name="Tsai I.J."/>
        </authorList>
    </citation>
    <scope>NUCLEOTIDE SEQUENCE</scope>
    <source>
        <strain evidence="6">160909Yilan</strain>
    </source>
</reference>
<dbReference type="Pfam" id="PF12796">
    <property type="entry name" value="Ank_2"/>
    <property type="match status" value="6"/>
</dbReference>
<dbReference type="OrthoDB" id="194358at2759"/>
<feature type="domain" description="GPI inositol-deacylase winged helix" evidence="4">
    <location>
        <begin position="426"/>
        <end position="502"/>
    </location>
</feature>
<feature type="repeat" description="ANK" evidence="3">
    <location>
        <begin position="1174"/>
        <end position="1203"/>
    </location>
</feature>
<evidence type="ECO:0000313" key="6">
    <source>
        <dbReference type="EMBL" id="KAF7368010.1"/>
    </source>
</evidence>
<dbReference type="PROSITE" id="PS50088">
    <property type="entry name" value="ANK_REPEAT"/>
    <property type="match status" value="13"/>
</dbReference>
<gene>
    <name evidence="6" type="ORF">MSAN_00866800</name>
</gene>
<organism evidence="6 7">
    <name type="scientific">Mycena sanguinolenta</name>
    <dbReference type="NCBI Taxonomy" id="230812"/>
    <lineage>
        <taxon>Eukaryota</taxon>
        <taxon>Fungi</taxon>
        <taxon>Dikarya</taxon>
        <taxon>Basidiomycota</taxon>
        <taxon>Agaricomycotina</taxon>
        <taxon>Agaricomycetes</taxon>
        <taxon>Agaricomycetidae</taxon>
        <taxon>Agaricales</taxon>
        <taxon>Marasmiineae</taxon>
        <taxon>Mycenaceae</taxon>
        <taxon>Mycena</taxon>
    </lineage>
</organism>
<feature type="repeat" description="ANK" evidence="3">
    <location>
        <begin position="1004"/>
        <end position="1036"/>
    </location>
</feature>
<dbReference type="InterPro" id="IPR054471">
    <property type="entry name" value="GPIID_WHD"/>
</dbReference>